<protein>
    <submittedName>
        <fullName evidence="2">Uncharacterized protein</fullName>
    </submittedName>
</protein>
<proteinExistence type="predicted"/>
<dbReference type="RefSeq" id="WP_329611566.1">
    <property type="nucleotide sequence ID" value="NZ_CP108482.1"/>
</dbReference>
<dbReference type="EMBL" id="CP108482">
    <property type="protein sequence ID" value="WUS60908.1"/>
    <property type="molecule type" value="Genomic_DNA"/>
</dbReference>
<reference evidence="2 3" key="1">
    <citation type="submission" date="2022-10" db="EMBL/GenBank/DDBJ databases">
        <title>The complete genomes of actinobacterial strains from the NBC collection.</title>
        <authorList>
            <person name="Joergensen T.S."/>
            <person name="Alvarez Arevalo M."/>
            <person name="Sterndorff E.B."/>
            <person name="Faurdal D."/>
            <person name="Vuksanovic O."/>
            <person name="Mourched A.-S."/>
            <person name="Charusanti P."/>
            <person name="Shaw S."/>
            <person name="Blin K."/>
            <person name="Weber T."/>
        </authorList>
    </citation>
    <scope>NUCLEOTIDE SEQUENCE [LARGE SCALE GENOMIC DNA]</scope>
    <source>
        <strain evidence="2 3">NBC_01247</strain>
    </source>
</reference>
<sequence length="131" mass="14710">MREELGYGRLGRYVLEEMAESLTVEGLGWFPAWRLSPKENDEPRKDQELWVYVRDGGRRSQLIGAVQNSDDCDVPAVLGLLDGRPHDLSAKAKLDLIREILGPDRPGHHSLVQGVFGRRSREGTSGSRSDR</sequence>
<accession>A0ABZ1WJ60</accession>
<gene>
    <name evidence="2" type="ORF">OG469_38705</name>
</gene>
<feature type="region of interest" description="Disordered" evidence="1">
    <location>
        <begin position="103"/>
        <end position="131"/>
    </location>
</feature>
<name>A0ABZ1WJ60_9ACTN</name>
<evidence type="ECO:0000313" key="2">
    <source>
        <dbReference type="EMBL" id="WUS60908.1"/>
    </source>
</evidence>
<organism evidence="2 3">
    <name type="scientific">Kitasatospora herbaricolor</name>
    <dbReference type="NCBI Taxonomy" id="68217"/>
    <lineage>
        <taxon>Bacteria</taxon>
        <taxon>Bacillati</taxon>
        <taxon>Actinomycetota</taxon>
        <taxon>Actinomycetes</taxon>
        <taxon>Kitasatosporales</taxon>
        <taxon>Streptomycetaceae</taxon>
        <taxon>Kitasatospora</taxon>
    </lineage>
</organism>
<evidence type="ECO:0000256" key="1">
    <source>
        <dbReference type="SAM" id="MobiDB-lite"/>
    </source>
</evidence>
<dbReference type="Proteomes" id="UP001432014">
    <property type="component" value="Chromosome"/>
</dbReference>
<keyword evidence="3" id="KW-1185">Reference proteome</keyword>
<evidence type="ECO:0000313" key="3">
    <source>
        <dbReference type="Proteomes" id="UP001432014"/>
    </source>
</evidence>